<evidence type="ECO:0000256" key="10">
    <source>
        <dbReference type="ARBA" id="ARBA00023303"/>
    </source>
</evidence>
<evidence type="ECO:0000256" key="9">
    <source>
        <dbReference type="ARBA" id="ARBA00023136"/>
    </source>
</evidence>
<evidence type="ECO:0000256" key="6">
    <source>
        <dbReference type="ARBA" id="ARBA00022958"/>
    </source>
</evidence>
<comment type="subcellular location">
    <subcellularLocation>
        <location evidence="1">Membrane</location>
        <topology evidence="1">Multi-pass membrane protein</topology>
    </subcellularLocation>
</comment>
<keyword evidence="2" id="KW-0813">Transport</keyword>
<evidence type="ECO:0000256" key="1">
    <source>
        <dbReference type="ARBA" id="ARBA00004141"/>
    </source>
</evidence>
<dbReference type="RefSeq" id="WP_386722120.1">
    <property type="nucleotide sequence ID" value="NZ_JBHRSZ010000006.1"/>
</dbReference>
<sequence length="326" mass="37010">MAGSSISKAQTPRQRWFTYLNAPSVDNKPSVAISIFIATIIVLNILEVIIGSIPEYGFRMRAWYWLSSQVLVVFFAIEYLLRVWVAADTPHEKKCNSVWRKRREYILSPMGLVDLFSFLPFALIFVLPSSEFSDLRILKLFAMARLLKLTRYSTSLTILLRVYQENKQILLAALFIIMALTFVAAAGAYLFEHKAQPEVFGSIPAAMWWALVTLTTVGYGDVTPITLGGKIFGSVVIVCGVGVAAMPAGIFASSFVQLIKEQERQRRRDRREKGTSVLEKLKMKEPYHPQLHLELTRSEQLEVDYLMKEMDLTLDQAVGVVIHFRH</sequence>
<keyword evidence="5" id="KW-0631">Potassium channel</keyword>
<keyword evidence="10" id="KW-0407">Ion channel</keyword>
<feature type="transmembrane region" description="Helical" evidence="11">
    <location>
        <begin position="31"/>
        <end position="50"/>
    </location>
</feature>
<keyword evidence="9 11" id="KW-0472">Membrane</keyword>
<evidence type="ECO:0000256" key="4">
    <source>
        <dbReference type="ARBA" id="ARBA00022692"/>
    </source>
</evidence>
<keyword evidence="3" id="KW-0633">Potassium transport</keyword>
<evidence type="ECO:0000256" key="8">
    <source>
        <dbReference type="ARBA" id="ARBA00023065"/>
    </source>
</evidence>
<feature type="transmembrane region" description="Helical" evidence="11">
    <location>
        <begin position="198"/>
        <end position="219"/>
    </location>
</feature>
<reference evidence="14" key="1">
    <citation type="journal article" date="2019" name="Int. J. Syst. Evol. Microbiol.">
        <title>The Global Catalogue of Microorganisms (GCM) 10K type strain sequencing project: providing services to taxonomists for standard genome sequencing and annotation.</title>
        <authorList>
            <consortium name="The Broad Institute Genomics Platform"/>
            <consortium name="The Broad Institute Genome Sequencing Center for Infectious Disease"/>
            <person name="Wu L."/>
            <person name="Ma J."/>
        </authorList>
    </citation>
    <scope>NUCLEOTIDE SEQUENCE [LARGE SCALE GENOMIC DNA]</scope>
    <source>
        <strain evidence="14">KCTC 52438</strain>
    </source>
</reference>
<keyword evidence="6" id="KW-0630">Potassium</keyword>
<name>A0ABV7HL22_9GAMM</name>
<dbReference type="InterPro" id="IPR028325">
    <property type="entry name" value="VG_K_chnl"/>
</dbReference>
<feature type="transmembrane region" description="Helical" evidence="11">
    <location>
        <begin position="231"/>
        <end position="259"/>
    </location>
</feature>
<dbReference type="Proteomes" id="UP001595476">
    <property type="component" value="Unassembled WGS sequence"/>
</dbReference>
<evidence type="ECO:0000256" key="5">
    <source>
        <dbReference type="ARBA" id="ARBA00022826"/>
    </source>
</evidence>
<dbReference type="PRINTS" id="PR00169">
    <property type="entry name" value="KCHANNEL"/>
</dbReference>
<organism evidence="13 14">
    <name type="scientific">Litoribrevibacter euphylliae</name>
    <dbReference type="NCBI Taxonomy" id="1834034"/>
    <lineage>
        <taxon>Bacteria</taxon>
        <taxon>Pseudomonadati</taxon>
        <taxon>Pseudomonadota</taxon>
        <taxon>Gammaproteobacteria</taxon>
        <taxon>Oceanospirillales</taxon>
        <taxon>Oceanospirillaceae</taxon>
        <taxon>Litoribrevibacter</taxon>
    </lineage>
</organism>
<gene>
    <name evidence="13" type="ORF">ACFOEK_14355</name>
</gene>
<accession>A0ABV7HL22</accession>
<evidence type="ECO:0000313" key="13">
    <source>
        <dbReference type="EMBL" id="MFC3152216.1"/>
    </source>
</evidence>
<dbReference type="EMBL" id="JBHRSZ010000006">
    <property type="protein sequence ID" value="MFC3152216.1"/>
    <property type="molecule type" value="Genomic_DNA"/>
</dbReference>
<evidence type="ECO:0000313" key="14">
    <source>
        <dbReference type="Proteomes" id="UP001595476"/>
    </source>
</evidence>
<dbReference type="Pfam" id="PF00520">
    <property type="entry name" value="Ion_trans"/>
    <property type="match status" value="1"/>
</dbReference>
<dbReference type="InterPro" id="IPR005821">
    <property type="entry name" value="Ion_trans_dom"/>
</dbReference>
<evidence type="ECO:0000256" key="3">
    <source>
        <dbReference type="ARBA" id="ARBA00022538"/>
    </source>
</evidence>
<feature type="transmembrane region" description="Helical" evidence="11">
    <location>
        <begin position="169"/>
        <end position="191"/>
    </location>
</feature>
<comment type="caution">
    <text evidence="13">The sequence shown here is derived from an EMBL/GenBank/DDBJ whole genome shotgun (WGS) entry which is preliminary data.</text>
</comment>
<feature type="transmembrane region" description="Helical" evidence="11">
    <location>
        <begin position="62"/>
        <end position="85"/>
    </location>
</feature>
<keyword evidence="14" id="KW-1185">Reference proteome</keyword>
<dbReference type="PANTHER" id="PTHR11537:SF254">
    <property type="entry name" value="POTASSIUM VOLTAGE-GATED CHANNEL PROTEIN SHAB"/>
    <property type="match status" value="1"/>
</dbReference>
<keyword evidence="8" id="KW-0406">Ion transport</keyword>
<protein>
    <submittedName>
        <fullName evidence="13">Ion transporter</fullName>
    </submittedName>
</protein>
<feature type="transmembrane region" description="Helical" evidence="11">
    <location>
        <begin position="105"/>
        <end position="128"/>
    </location>
</feature>
<evidence type="ECO:0000256" key="11">
    <source>
        <dbReference type="SAM" id="Phobius"/>
    </source>
</evidence>
<proteinExistence type="predicted"/>
<evidence type="ECO:0000256" key="2">
    <source>
        <dbReference type="ARBA" id="ARBA00022448"/>
    </source>
</evidence>
<evidence type="ECO:0000256" key="7">
    <source>
        <dbReference type="ARBA" id="ARBA00022989"/>
    </source>
</evidence>
<dbReference type="Gene3D" id="1.10.287.70">
    <property type="match status" value="1"/>
</dbReference>
<dbReference type="SUPFAM" id="SSF81324">
    <property type="entry name" value="Voltage-gated potassium channels"/>
    <property type="match status" value="1"/>
</dbReference>
<keyword evidence="7 11" id="KW-1133">Transmembrane helix</keyword>
<keyword evidence="4 11" id="KW-0812">Transmembrane</keyword>
<dbReference type="PANTHER" id="PTHR11537">
    <property type="entry name" value="VOLTAGE-GATED POTASSIUM CHANNEL"/>
    <property type="match status" value="1"/>
</dbReference>
<evidence type="ECO:0000259" key="12">
    <source>
        <dbReference type="Pfam" id="PF00520"/>
    </source>
</evidence>
<feature type="domain" description="Ion transport" evidence="12">
    <location>
        <begin position="33"/>
        <end position="262"/>
    </location>
</feature>